<feature type="region of interest" description="Disordered" evidence="2">
    <location>
        <begin position="218"/>
        <end position="283"/>
    </location>
</feature>
<feature type="domain" description="Up-regulated during septation protein 1" evidence="3">
    <location>
        <begin position="559"/>
        <end position="678"/>
    </location>
</feature>
<feature type="compositionally biased region" description="Polar residues" evidence="2">
    <location>
        <begin position="251"/>
        <end position="262"/>
    </location>
</feature>
<dbReference type="OrthoDB" id="4200334at2759"/>
<name>A0A0J6YEB5_COCIT</name>
<dbReference type="InterPro" id="IPR029191">
    <property type="entry name" value="Uds1"/>
</dbReference>
<feature type="compositionally biased region" description="Polar residues" evidence="2">
    <location>
        <begin position="338"/>
        <end position="348"/>
    </location>
</feature>
<dbReference type="STRING" id="404692.A0A0J6YEB5"/>
<reference evidence="5" key="1">
    <citation type="journal article" date="2010" name="Genome Res.">
        <title>Population genomic sequencing of Coccidioides fungi reveals recent hybridization and transposon control.</title>
        <authorList>
            <person name="Neafsey D.E."/>
            <person name="Barker B.M."/>
            <person name="Sharpton T.J."/>
            <person name="Stajich J.E."/>
            <person name="Park D.J."/>
            <person name="Whiston E."/>
            <person name="Hung C.-Y."/>
            <person name="McMahan C."/>
            <person name="White J."/>
            <person name="Sykes S."/>
            <person name="Heiman D."/>
            <person name="Young S."/>
            <person name="Zeng Q."/>
            <person name="Abouelleil A."/>
            <person name="Aftuck L."/>
            <person name="Bessette D."/>
            <person name="Brown A."/>
            <person name="FitzGerald M."/>
            <person name="Lui A."/>
            <person name="Macdonald J.P."/>
            <person name="Priest M."/>
            <person name="Orbach M.J."/>
            <person name="Galgiani J.N."/>
            <person name="Kirkland T.N."/>
            <person name="Cole G.T."/>
            <person name="Birren B.W."/>
            <person name="Henn M.R."/>
            <person name="Taylor J.W."/>
            <person name="Rounsley S.D."/>
        </authorList>
    </citation>
    <scope>NUCLEOTIDE SEQUENCE [LARGE SCALE GENOMIC DNA]</scope>
    <source>
        <strain evidence="5">RMSCC 2394</strain>
    </source>
</reference>
<dbReference type="Pfam" id="PF15456">
    <property type="entry name" value="Uds1"/>
    <property type="match status" value="1"/>
</dbReference>
<feature type="region of interest" description="Disordered" evidence="2">
    <location>
        <begin position="683"/>
        <end position="708"/>
    </location>
</feature>
<gene>
    <name evidence="4" type="ORF">CIRG_04994</name>
</gene>
<keyword evidence="1" id="KW-0175">Coiled coil</keyword>
<feature type="compositionally biased region" description="Polar residues" evidence="2">
    <location>
        <begin position="357"/>
        <end position="374"/>
    </location>
</feature>
<accession>A0A0J6YEB5</accession>
<dbReference type="EMBL" id="DS028095">
    <property type="protein sequence ID" value="KMP05313.1"/>
    <property type="molecule type" value="Genomic_DNA"/>
</dbReference>
<evidence type="ECO:0000313" key="5">
    <source>
        <dbReference type="Proteomes" id="UP000054565"/>
    </source>
</evidence>
<evidence type="ECO:0000256" key="2">
    <source>
        <dbReference type="SAM" id="MobiDB-lite"/>
    </source>
</evidence>
<evidence type="ECO:0000259" key="3">
    <source>
        <dbReference type="Pfam" id="PF15456"/>
    </source>
</evidence>
<evidence type="ECO:0000313" key="4">
    <source>
        <dbReference type="EMBL" id="KMP05313.1"/>
    </source>
</evidence>
<dbReference type="Proteomes" id="UP000054565">
    <property type="component" value="Unassembled WGS sequence"/>
</dbReference>
<proteinExistence type="predicted"/>
<dbReference type="AlphaFoldDB" id="A0A0J6YEB5"/>
<sequence length="759" mass="84247">MSGLEPLAEDKRENLVLLNRYRSGMGRLSNLGWYCGIPLFDVSEGQKTRRYQLLPRPAQRVSHWYPRNFSGQRGPLVGAMVIIRSWDELAKTVRGQVTERCYSSGSGGGARNWARKESQVIRTWDAAHKHAYSVERQLRPFRRLKGYSKSQAESRNSGNGIRAAGTDVWFTAYSNEKLRKSSPKAFTLITMIAIEHPPPEAEIFAGLNNIIARSTSPQKSYESLKKQESSGPKAQPTPAKPKYQLWPTLKKTVSSSGRSTPDSGKMMRNPFKDGGLSRSHKISVPDLKQLATIDERSLDSRQYPIHERSNSAPGACAGAGIVRTHMIGCVGEACNRNVEQSGESSSPSRRIDKNRTCPVQSQSERHQPLNSSNLRRAAFDDPPEVPPKSPRLALRIPNMPVSSSGGDSSSTPVSGTTGGSQSSRPLEESPWTSSSNLLAQTCSSANQSSSENASTRAASPLGISASPCHKKNRTDGPNRPTAFEFGSEKPAAGVSNHKRGLSHDSVLKWGGQPPRKHAAFEARLDDREVTKQLPGIPIPNVPLGIPVYKALRVLPRTEIEALQKQAHNQAQKFEVLNRCDVKSLSRELRALQKRCDYLRETYNSLRAGRHSLHQRMILYLKSPRVSKFSREGILKQEEALFELDRSIDEWYSKLENAEQRRALVRQKLLEHLAATLVLRESHPEPAGTEKKTHVDNSHNTHNQHKTARKDVESIKIYADAEIQALFANIEKDMERMANSGSPLPHLPAVAYSPDMKASA</sequence>
<evidence type="ECO:0000256" key="1">
    <source>
        <dbReference type="SAM" id="Coils"/>
    </source>
</evidence>
<feature type="region of interest" description="Disordered" evidence="2">
    <location>
        <begin position="738"/>
        <end position="759"/>
    </location>
</feature>
<organism evidence="4 5">
    <name type="scientific">Coccidioides immitis RMSCC 2394</name>
    <dbReference type="NCBI Taxonomy" id="404692"/>
    <lineage>
        <taxon>Eukaryota</taxon>
        <taxon>Fungi</taxon>
        <taxon>Dikarya</taxon>
        <taxon>Ascomycota</taxon>
        <taxon>Pezizomycotina</taxon>
        <taxon>Eurotiomycetes</taxon>
        <taxon>Eurotiomycetidae</taxon>
        <taxon>Onygenales</taxon>
        <taxon>Onygenaceae</taxon>
        <taxon>Coccidioides</taxon>
    </lineage>
</organism>
<feature type="compositionally biased region" description="Basic and acidic residues" evidence="2">
    <location>
        <begin position="683"/>
        <end position="698"/>
    </location>
</feature>
<feature type="compositionally biased region" description="Low complexity" evidence="2">
    <location>
        <begin position="402"/>
        <end position="423"/>
    </location>
</feature>
<feature type="compositionally biased region" description="Polar residues" evidence="2">
    <location>
        <begin position="430"/>
        <end position="442"/>
    </location>
</feature>
<feature type="compositionally biased region" description="Low complexity" evidence="2">
    <location>
        <begin position="443"/>
        <end position="454"/>
    </location>
</feature>
<feature type="region of interest" description="Disordered" evidence="2">
    <location>
        <begin position="338"/>
        <end position="499"/>
    </location>
</feature>
<protein>
    <recommendedName>
        <fullName evidence="3">Up-regulated during septation protein 1 domain-containing protein</fullName>
    </recommendedName>
</protein>
<feature type="coiled-coil region" evidence="1">
    <location>
        <begin position="640"/>
        <end position="674"/>
    </location>
</feature>